<dbReference type="PRINTS" id="PR00380">
    <property type="entry name" value="KINESINHEAVY"/>
</dbReference>
<feature type="coiled-coil region" evidence="10">
    <location>
        <begin position="5"/>
        <end position="68"/>
    </location>
</feature>
<keyword evidence="6 9" id="KW-0505">Motor protein</keyword>
<evidence type="ECO:0000256" key="10">
    <source>
        <dbReference type="SAM" id="Coils"/>
    </source>
</evidence>
<dbReference type="EMBL" id="JABSTU010004915">
    <property type="protein sequence ID" value="KAH7952600.1"/>
    <property type="molecule type" value="Genomic_DNA"/>
</dbReference>
<keyword evidence="7" id="KW-0206">Cytoskeleton</keyword>
<comment type="subcellular location">
    <subcellularLocation>
        <location evidence="1">Cytoplasm</location>
        <location evidence="1">Cytoskeleton</location>
    </subcellularLocation>
</comment>
<dbReference type="VEuPathDB" id="VectorBase:LOC119173593"/>
<dbReference type="Gene3D" id="3.40.850.10">
    <property type="entry name" value="Kinesin motor domain"/>
    <property type="match status" value="1"/>
</dbReference>
<evidence type="ECO:0000259" key="11">
    <source>
        <dbReference type="PROSITE" id="PS50067"/>
    </source>
</evidence>
<comment type="similarity">
    <text evidence="8 9">Belongs to the TRAFAC class myosin-kinesin ATPase superfamily. Kinesin family.</text>
</comment>
<comment type="caution">
    <text evidence="8">Lacks conserved residue(s) required for the propagation of feature annotation.</text>
</comment>
<dbReference type="Pfam" id="PF00225">
    <property type="entry name" value="Kinesin"/>
    <property type="match status" value="1"/>
</dbReference>
<dbReference type="InterPro" id="IPR001752">
    <property type="entry name" value="Kinesin_motor_dom"/>
</dbReference>
<gene>
    <name evidence="12" type="ORF">HPB51_028241</name>
</gene>
<evidence type="ECO:0000256" key="7">
    <source>
        <dbReference type="ARBA" id="ARBA00023212"/>
    </source>
</evidence>
<dbReference type="InterPro" id="IPR027417">
    <property type="entry name" value="P-loop_NTPase"/>
</dbReference>
<dbReference type="SMART" id="SM00129">
    <property type="entry name" value="KISc"/>
    <property type="match status" value="1"/>
</dbReference>
<dbReference type="GO" id="GO:0007059">
    <property type="term" value="P:chromosome segregation"/>
    <property type="evidence" value="ECO:0007669"/>
    <property type="project" value="UniProtKB-KW"/>
</dbReference>
<dbReference type="InterPro" id="IPR027640">
    <property type="entry name" value="Kinesin-like_fam"/>
</dbReference>
<dbReference type="GO" id="GO:0005524">
    <property type="term" value="F:ATP binding"/>
    <property type="evidence" value="ECO:0007669"/>
    <property type="project" value="UniProtKB-KW"/>
</dbReference>
<dbReference type="GO" id="GO:0007019">
    <property type="term" value="P:microtubule depolymerization"/>
    <property type="evidence" value="ECO:0007669"/>
    <property type="project" value="TreeGrafter"/>
</dbReference>
<dbReference type="InterPro" id="IPR019821">
    <property type="entry name" value="Kinesin_motor_CS"/>
</dbReference>
<feature type="domain" description="Kinesin motor" evidence="11">
    <location>
        <begin position="1"/>
        <end position="374"/>
    </location>
</feature>
<evidence type="ECO:0000256" key="3">
    <source>
        <dbReference type="ARBA" id="ARBA00022701"/>
    </source>
</evidence>
<evidence type="ECO:0000256" key="6">
    <source>
        <dbReference type="ARBA" id="ARBA00023175"/>
    </source>
</evidence>
<evidence type="ECO:0000313" key="13">
    <source>
        <dbReference type="Proteomes" id="UP000821866"/>
    </source>
</evidence>
<dbReference type="GO" id="GO:0003777">
    <property type="term" value="F:microtubule motor activity"/>
    <property type="evidence" value="ECO:0007669"/>
    <property type="project" value="InterPro"/>
</dbReference>
<dbReference type="GO" id="GO:0000776">
    <property type="term" value="C:kinetochore"/>
    <property type="evidence" value="ECO:0007669"/>
    <property type="project" value="UniProtKB-KW"/>
</dbReference>
<dbReference type="Proteomes" id="UP000821866">
    <property type="component" value="Unassembled WGS sequence"/>
</dbReference>
<dbReference type="PANTHER" id="PTHR47971:SF8">
    <property type="entry name" value="KINESIN-LIKE PROTEIN"/>
    <property type="match status" value="1"/>
</dbReference>
<keyword evidence="13" id="KW-1185">Reference proteome</keyword>
<accession>A0A9J6CY13</accession>
<evidence type="ECO:0000256" key="4">
    <source>
        <dbReference type="ARBA" id="ARBA00022741"/>
    </source>
</evidence>
<dbReference type="PANTHER" id="PTHR47971">
    <property type="entry name" value="KINESIN-RELATED PROTEIN 6"/>
    <property type="match status" value="1"/>
</dbReference>
<keyword evidence="5 9" id="KW-0067">ATP-binding</keyword>
<organism evidence="12 13">
    <name type="scientific">Rhipicephalus microplus</name>
    <name type="common">Cattle tick</name>
    <name type="synonym">Boophilus microplus</name>
    <dbReference type="NCBI Taxonomy" id="6941"/>
    <lineage>
        <taxon>Eukaryota</taxon>
        <taxon>Metazoa</taxon>
        <taxon>Ecdysozoa</taxon>
        <taxon>Arthropoda</taxon>
        <taxon>Chelicerata</taxon>
        <taxon>Arachnida</taxon>
        <taxon>Acari</taxon>
        <taxon>Parasitiformes</taxon>
        <taxon>Ixodida</taxon>
        <taxon>Ixodoidea</taxon>
        <taxon>Ixodidae</taxon>
        <taxon>Rhipicephalinae</taxon>
        <taxon>Rhipicephalus</taxon>
        <taxon>Boophilus</taxon>
    </lineage>
</organism>
<keyword evidence="2" id="KW-0963">Cytoplasm</keyword>
<proteinExistence type="inferred from homology"/>
<comment type="caution">
    <text evidence="12">The sequence shown here is derived from an EMBL/GenBank/DDBJ whole genome shotgun (WGS) entry which is preliminary data.</text>
</comment>
<dbReference type="GO" id="GO:0051301">
    <property type="term" value="P:cell division"/>
    <property type="evidence" value="ECO:0007669"/>
    <property type="project" value="UniProtKB-KW"/>
</dbReference>
<reference evidence="12" key="1">
    <citation type="journal article" date="2020" name="Cell">
        <title>Large-Scale Comparative Analyses of Tick Genomes Elucidate Their Genetic Diversity and Vector Capacities.</title>
        <authorList>
            <consortium name="Tick Genome and Microbiome Consortium (TIGMIC)"/>
            <person name="Jia N."/>
            <person name="Wang J."/>
            <person name="Shi W."/>
            <person name="Du L."/>
            <person name="Sun Y."/>
            <person name="Zhan W."/>
            <person name="Jiang J.F."/>
            <person name="Wang Q."/>
            <person name="Zhang B."/>
            <person name="Ji P."/>
            <person name="Bell-Sakyi L."/>
            <person name="Cui X.M."/>
            <person name="Yuan T.T."/>
            <person name="Jiang B.G."/>
            <person name="Yang W.F."/>
            <person name="Lam T.T."/>
            <person name="Chang Q.C."/>
            <person name="Ding S.J."/>
            <person name="Wang X.J."/>
            <person name="Zhu J.G."/>
            <person name="Ruan X.D."/>
            <person name="Zhao L."/>
            <person name="Wei J.T."/>
            <person name="Ye R.Z."/>
            <person name="Que T.C."/>
            <person name="Du C.H."/>
            <person name="Zhou Y.H."/>
            <person name="Cheng J.X."/>
            <person name="Dai P.F."/>
            <person name="Guo W.B."/>
            <person name="Han X.H."/>
            <person name="Huang E.J."/>
            <person name="Li L.F."/>
            <person name="Wei W."/>
            <person name="Gao Y.C."/>
            <person name="Liu J.Z."/>
            <person name="Shao H.Z."/>
            <person name="Wang X."/>
            <person name="Wang C.C."/>
            <person name="Yang T.C."/>
            <person name="Huo Q.B."/>
            <person name="Li W."/>
            <person name="Chen H.Y."/>
            <person name="Chen S.E."/>
            <person name="Zhou L.G."/>
            <person name="Ni X.B."/>
            <person name="Tian J.H."/>
            <person name="Sheng Y."/>
            <person name="Liu T."/>
            <person name="Pan Y.S."/>
            <person name="Xia L.Y."/>
            <person name="Li J."/>
            <person name="Zhao F."/>
            <person name="Cao W.C."/>
        </authorList>
    </citation>
    <scope>NUCLEOTIDE SEQUENCE</scope>
    <source>
        <strain evidence="12">Rmic-2018</strain>
    </source>
</reference>
<dbReference type="AlphaFoldDB" id="A0A9J6CY13"/>
<dbReference type="GO" id="GO:0008017">
    <property type="term" value="F:microtubule binding"/>
    <property type="evidence" value="ECO:0007669"/>
    <property type="project" value="InterPro"/>
</dbReference>
<dbReference type="PROSITE" id="PS50067">
    <property type="entry name" value="KINESIN_MOTOR_2"/>
    <property type="match status" value="1"/>
</dbReference>
<evidence type="ECO:0000256" key="2">
    <source>
        <dbReference type="ARBA" id="ARBA00022490"/>
    </source>
</evidence>
<dbReference type="PROSITE" id="PS00411">
    <property type="entry name" value="KINESIN_MOTOR_1"/>
    <property type="match status" value="1"/>
</dbReference>
<evidence type="ECO:0000313" key="12">
    <source>
        <dbReference type="EMBL" id="KAH7952600.1"/>
    </source>
</evidence>
<name>A0A9J6CY13_RHIMP</name>
<evidence type="ECO:0000256" key="9">
    <source>
        <dbReference type="RuleBase" id="RU000394"/>
    </source>
</evidence>
<dbReference type="GO" id="GO:0007018">
    <property type="term" value="P:microtubule-based movement"/>
    <property type="evidence" value="ECO:0007669"/>
    <property type="project" value="InterPro"/>
</dbReference>
<reference evidence="12" key="2">
    <citation type="submission" date="2021-09" db="EMBL/GenBank/DDBJ databases">
        <authorList>
            <person name="Jia N."/>
            <person name="Wang J."/>
            <person name="Shi W."/>
            <person name="Du L."/>
            <person name="Sun Y."/>
            <person name="Zhan W."/>
            <person name="Jiang J."/>
            <person name="Wang Q."/>
            <person name="Zhang B."/>
            <person name="Ji P."/>
            <person name="Sakyi L.B."/>
            <person name="Cui X."/>
            <person name="Yuan T."/>
            <person name="Jiang B."/>
            <person name="Yang W."/>
            <person name="Lam T.T.-Y."/>
            <person name="Chang Q."/>
            <person name="Ding S."/>
            <person name="Wang X."/>
            <person name="Zhu J."/>
            <person name="Ruan X."/>
            <person name="Zhao L."/>
            <person name="Wei J."/>
            <person name="Que T."/>
            <person name="Du C."/>
            <person name="Cheng J."/>
            <person name="Dai P."/>
            <person name="Han X."/>
            <person name="Huang E."/>
            <person name="Gao Y."/>
            <person name="Liu J."/>
            <person name="Shao H."/>
            <person name="Ye R."/>
            <person name="Li L."/>
            <person name="Wei W."/>
            <person name="Wang X."/>
            <person name="Wang C."/>
            <person name="Huo Q."/>
            <person name="Li W."/>
            <person name="Guo W."/>
            <person name="Chen H."/>
            <person name="Chen S."/>
            <person name="Zhou L."/>
            <person name="Zhou L."/>
            <person name="Ni X."/>
            <person name="Tian J."/>
            <person name="Zhou Y."/>
            <person name="Sheng Y."/>
            <person name="Liu T."/>
            <person name="Pan Y."/>
            <person name="Xia L."/>
            <person name="Li J."/>
            <person name="Zhao F."/>
            <person name="Cao W."/>
        </authorList>
    </citation>
    <scope>NUCLEOTIDE SEQUENCE</scope>
    <source>
        <strain evidence="12">Rmic-2018</strain>
        <tissue evidence="12">Larvae</tissue>
    </source>
</reference>
<keyword evidence="4 9" id="KW-0547">Nucleotide-binding</keyword>
<evidence type="ECO:0000256" key="8">
    <source>
        <dbReference type="PROSITE-ProRule" id="PRU00283"/>
    </source>
</evidence>
<keyword evidence="10" id="KW-0175">Coiled coil</keyword>
<sequence length="513" mass="58880">MEKHFKELKQEFREMRTALERELRKEIRDVKTSLDFFNKQFEEISALCSRLEKENGELKAQNDVLKTDCSQLKQVVLNNERRTTALEQYSRNRNIEVKNVPFVEGERLTRVVQKIGEAVGESVKEDDIEICHRVTAKDASCPHIVVQFNNRSKRDAVLEKAKKLRLTTADIGFPGKTFVYVNEHLCSQLKKLLGQTVARKKEAEWRFAWTKGGKIFARKDEKLLDSLEYKNKDLVVSSSFFEIYSGKVFDLLNSKAILRVLEDYKKQVQVVGLVEREVHTVDEVLKLIHRGNSVRTTGKTSVNQNSSRSLAVFQIILRQRKSSQLHGKLSLIDLAGNERGADMSTANRQTRIGGADINKSLLALKKCIRALGRRGFPPSVSGQQAHTDRVKELGVEDSPDLKPASNEKEKMAAESYMYTVNETISHIPHTEEQIQDLHKTVLDASQKWMLQDMDLLTMTNKVDYDHGLYMKKLQDLLFEKKEALSKFHEKVTGLQEHLAEERQKGINIKRPMK</sequence>
<evidence type="ECO:0000256" key="1">
    <source>
        <dbReference type="ARBA" id="ARBA00004245"/>
    </source>
</evidence>
<dbReference type="InterPro" id="IPR036961">
    <property type="entry name" value="Kinesin_motor_dom_sf"/>
</dbReference>
<evidence type="ECO:0000256" key="5">
    <source>
        <dbReference type="ARBA" id="ARBA00022840"/>
    </source>
</evidence>
<dbReference type="GO" id="GO:0005874">
    <property type="term" value="C:microtubule"/>
    <property type="evidence" value="ECO:0007669"/>
    <property type="project" value="UniProtKB-KW"/>
</dbReference>
<dbReference type="SUPFAM" id="SSF52540">
    <property type="entry name" value="P-loop containing nucleoside triphosphate hydrolases"/>
    <property type="match status" value="1"/>
</dbReference>
<dbReference type="GO" id="GO:0005634">
    <property type="term" value="C:nucleus"/>
    <property type="evidence" value="ECO:0007669"/>
    <property type="project" value="UniProtKB-SubCell"/>
</dbReference>
<keyword evidence="3 9" id="KW-0493">Microtubule</keyword>
<protein>
    <recommendedName>
        <fullName evidence="9">Kinesin-like protein</fullName>
    </recommendedName>
</protein>